<proteinExistence type="predicted"/>
<evidence type="ECO:0000313" key="2">
    <source>
        <dbReference type="Proteomes" id="UP000186922"/>
    </source>
</evidence>
<comment type="caution">
    <text evidence="1">The sequence shown here is derived from an EMBL/GenBank/DDBJ whole genome shotgun (WGS) entry which is preliminary data.</text>
</comment>
<accession>A0A1D1VPG8</accession>
<reference evidence="1 2" key="1">
    <citation type="journal article" date="2016" name="Nat. Commun.">
        <title>Extremotolerant tardigrade genome and improved radiotolerance of human cultured cells by tardigrade-unique protein.</title>
        <authorList>
            <person name="Hashimoto T."/>
            <person name="Horikawa D.D."/>
            <person name="Saito Y."/>
            <person name="Kuwahara H."/>
            <person name="Kozuka-Hata H."/>
            <person name="Shin-I T."/>
            <person name="Minakuchi Y."/>
            <person name="Ohishi K."/>
            <person name="Motoyama A."/>
            <person name="Aizu T."/>
            <person name="Enomoto A."/>
            <person name="Kondo K."/>
            <person name="Tanaka S."/>
            <person name="Hara Y."/>
            <person name="Koshikawa S."/>
            <person name="Sagara H."/>
            <person name="Miura T."/>
            <person name="Yokobori S."/>
            <person name="Miyagawa K."/>
            <person name="Suzuki Y."/>
            <person name="Kubo T."/>
            <person name="Oyama M."/>
            <person name="Kohara Y."/>
            <person name="Fujiyama A."/>
            <person name="Arakawa K."/>
            <person name="Katayama T."/>
            <person name="Toyoda A."/>
            <person name="Kunieda T."/>
        </authorList>
    </citation>
    <scope>NUCLEOTIDE SEQUENCE [LARGE SCALE GENOMIC DNA]</scope>
    <source>
        <strain evidence="1 2">YOKOZUNA-1</strain>
    </source>
</reference>
<organism evidence="1 2">
    <name type="scientific">Ramazzottius varieornatus</name>
    <name type="common">Water bear</name>
    <name type="synonym">Tardigrade</name>
    <dbReference type="NCBI Taxonomy" id="947166"/>
    <lineage>
        <taxon>Eukaryota</taxon>
        <taxon>Metazoa</taxon>
        <taxon>Ecdysozoa</taxon>
        <taxon>Tardigrada</taxon>
        <taxon>Eutardigrada</taxon>
        <taxon>Parachela</taxon>
        <taxon>Hypsibioidea</taxon>
        <taxon>Ramazzottiidae</taxon>
        <taxon>Ramazzottius</taxon>
    </lineage>
</organism>
<dbReference type="Proteomes" id="UP000186922">
    <property type="component" value="Unassembled WGS sequence"/>
</dbReference>
<name>A0A1D1VPG8_RAMVA</name>
<protein>
    <submittedName>
        <fullName evidence="1">Uncharacterized protein</fullName>
    </submittedName>
</protein>
<keyword evidence="2" id="KW-1185">Reference proteome</keyword>
<dbReference type="OrthoDB" id="10685444at2759"/>
<dbReference type="EMBL" id="BDGG01000007">
    <property type="protein sequence ID" value="GAV01618.1"/>
    <property type="molecule type" value="Genomic_DNA"/>
</dbReference>
<evidence type="ECO:0000313" key="1">
    <source>
        <dbReference type="EMBL" id="GAV01618.1"/>
    </source>
</evidence>
<sequence>MTQRYWFALSSSENLHHLTLALGKPVYEYISLILTSSRYMVSVNADSASQLAYIFVMFGFAQAFAKVYRDIQCAALAKTAGSKKFLETLREEPIVLRMFQNLVRNFNDTFGHLILLNCIRDMIAVVAVMASILQVFRKQGAGENDAEYAQQLDHQMRRAYGDWTILLITFANATLRVATRDAATQGSDHLRSEDIQREEELVKEIIRNESEHLAWLVQG</sequence>
<gene>
    <name evidence="1" type="primary">RvY_12304-1</name>
    <name evidence="1" type="synonym">RvY_12304.1</name>
    <name evidence="1" type="ORF">RvY_12304</name>
</gene>
<dbReference type="AlphaFoldDB" id="A0A1D1VPG8"/>